<dbReference type="InterPro" id="IPR029464">
    <property type="entry name" value="HSDR_N"/>
</dbReference>
<evidence type="ECO:0000259" key="1">
    <source>
        <dbReference type="Pfam" id="PF13588"/>
    </source>
</evidence>
<organism evidence="2 3">
    <name type="scientific">Aquirufa antheringensis</name>
    <dbReference type="NCBI Taxonomy" id="2516559"/>
    <lineage>
        <taxon>Bacteria</taxon>
        <taxon>Pseudomonadati</taxon>
        <taxon>Bacteroidota</taxon>
        <taxon>Cytophagia</taxon>
        <taxon>Cytophagales</taxon>
        <taxon>Flectobacillaceae</taxon>
        <taxon>Aquirufa</taxon>
    </lineage>
</organism>
<name>A0A4Q9B920_9BACT</name>
<dbReference type="RefSeq" id="WP_130896324.1">
    <property type="nucleotide sequence ID" value="NZ_JAANOL010000001.1"/>
</dbReference>
<gene>
    <name evidence="2" type="ORF">EWU20_10910</name>
</gene>
<sequence>MITSPELNLVFPAYSHKVKKKEGKLYILEEITKKYRLLTPEEWVRQHCLHYLVNDLKYPASLFQIEGSMRVDQLNRRTDIRLFKNNGEVFMLIECKAPHVDISLNTLQQISQYQKIQQAEYLVITNGLQNIILHHSTEIVNEFPSYS</sequence>
<reference evidence="2 3" key="1">
    <citation type="submission" date="2019-02" db="EMBL/GenBank/DDBJ databases">
        <title>Genome of a new Bacteroidetes strain.</title>
        <authorList>
            <person name="Pitt A."/>
        </authorList>
    </citation>
    <scope>NUCLEOTIDE SEQUENCE [LARGE SCALE GENOMIC DNA]</scope>
    <source>
        <strain evidence="2 3">103A-SOEBACH</strain>
    </source>
</reference>
<protein>
    <submittedName>
        <fullName evidence="2">Type I restriction enzyme HsdR N-terminal domain-containing protein</fullName>
    </submittedName>
</protein>
<dbReference type="Proteomes" id="UP000293583">
    <property type="component" value="Unassembled WGS sequence"/>
</dbReference>
<dbReference type="AlphaFoldDB" id="A0A4Q9B920"/>
<evidence type="ECO:0000313" key="2">
    <source>
        <dbReference type="EMBL" id="TBH71111.1"/>
    </source>
</evidence>
<dbReference type="Pfam" id="PF13588">
    <property type="entry name" value="HSDR_N_2"/>
    <property type="match status" value="1"/>
</dbReference>
<accession>A0A4Q9B920</accession>
<feature type="domain" description="Type I restriction enzyme R protein N-terminal" evidence="1">
    <location>
        <begin position="40"/>
        <end position="137"/>
    </location>
</feature>
<proteinExistence type="predicted"/>
<dbReference type="EMBL" id="SEWY01000006">
    <property type="protein sequence ID" value="TBH71111.1"/>
    <property type="molecule type" value="Genomic_DNA"/>
</dbReference>
<comment type="caution">
    <text evidence="2">The sequence shown here is derived from an EMBL/GenBank/DDBJ whole genome shotgun (WGS) entry which is preliminary data.</text>
</comment>
<evidence type="ECO:0000313" key="3">
    <source>
        <dbReference type="Proteomes" id="UP000293583"/>
    </source>
</evidence>
<dbReference type="OrthoDB" id="9790377at2"/>
<keyword evidence="3" id="KW-1185">Reference proteome</keyword>